<accession>A0ABR2QNR2</accession>
<evidence type="ECO:0000313" key="1">
    <source>
        <dbReference type="EMBL" id="KAK9002303.1"/>
    </source>
</evidence>
<dbReference type="EMBL" id="JBBPBN010000035">
    <property type="protein sequence ID" value="KAK9002303.1"/>
    <property type="molecule type" value="Genomic_DNA"/>
</dbReference>
<dbReference type="Proteomes" id="UP001396334">
    <property type="component" value="Unassembled WGS sequence"/>
</dbReference>
<evidence type="ECO:0000313" key="2">
    <source>
        <dbReference type="Proteomes" id="UP001396334"/>
    </source>
</evidence>
<protein>
    <submittedName>
        <fullName evidence="1">Uncharacterized protein</fullName>
    </submittedName>
</protein>
<sequence length="75" mass="8568">MGVLTNLSGPKYKLEYSTSTYITILPTHKLNLSSPKLFFFIACFSQHFPLHRNLKLNHPCGLGHKDRLSLLQDKP</sequence>
<comment type="caution">
    <text evidence="1">The sequence shown here is derived from an EMBL/GenBank/DDBJ whole genome shotgun (WGS) entry which is preliminary data.</text>
</comment>
<keyword evidence="2" id="KW-1185">Reference proteome</keyword>
<name>A0ABR2QNR2_9ROSI</name>
<proteinExistence type="predicted"/>
<organism evidence="1 2">
    <name type="scientific">Hibiscus sabdariffa</name>
    <name type="common">roselle</name>
    <dbReference type="NCBI Taxonomy" id="183260"/>
    <lineage>
        <taxon>Eukaryota</taxon>
        <taxon>Viridiplantae</taxon>
        <taxon>Streptophyta</taxon>
        <taxon>Embryophyta</taxon>
        <taxon>Tracheophyta</taxon>
        <taxon>Spermatophyta</taxon>
        <taxon>Magnoliopsida</taxon>
        <taxon>eudicotyledons</taxon>
        <taxon>Gunneridae</taxon>
        <taxon>Pentapetalae</taxon>
        <taxon>rosids</taxon>
        <taxon>malvids</taxon>
        <taxon>Malvales</taxon>
        <taxon>Malvaceae</taxon>
        <taxon>Malvoideae</taxon>
        <taxon>Hibiscus</taxon>
    </lineage>
</organism>
<gene>
    <name evidence="1" type="ORF">V6N11_024987</name>
</gene>
<reference evidence="1 2" key="1">
    <citation type="journal article" date="2024" name="G3 (Bethesda)">
        <title>Genome assembly of Hibiscus sabdariffa L. provides insights into metabolisms of medicinal natural products.</title>
        <authorList>
            <person name="Kim T."/>
        </authorList>
    </citation>
    <scope>NUCLEOTIDE SEQUENCE [LARGE SCALE GENOMIC DNA]</scope>
    <source>
        <strain evidence="1">TK-2024</strain>
        <tissue evidence="1">Old leaves</tissue>
    </source>
</reference>